<protein>
    <recommendedName>
        <fullName evidence="3">Growth inhibitor PemK</fullName>
    </recommendedName>
</protein>
<accession>A0A2C7A916</accession>
<gene>
    <name evidence="1" type="ORF">CR162_15280</name>
</gene>
<evidence type="ECO:0008006" key="3">
    <source>
        <dbReference type="Google" id="ProtNLM"/>
    </source>
</evidence>
<proteinExistence type="predicted"/>
<sequence length="132" mass="14764">MFRYDYLWAREEASGNRRGLKQRPSCVILALGAGQAVYLAISHEPPREGQVAVEIPPEVRTIAGLDGARQWVVVSEFNFDRHGPRLVAIPGRRGQKRYGTLPPSFFEEVKSAFLAQRKAGTQKKVDRTKDAA</sequence>
<dbReference type="OrthoDB" id="7432864at2"/>
<dbReference type="Proteomes" id="UP000223527">
    <property type="component" value="Unassembled WGS sequence"/>
</dbReference>
<evidence type="ECO:0000313" key="2">
    <source>
        <dbReference type="Proteomes" id="UP000223527"/>
    </source>
</evidence>
<organism evidence="1 2">
    <name type="scientific">Teichococcus rhizosphaerae</name>
    <dbReference type="NCBI Taxonomy" id="1335062"/>
    <lineage>
        <taxon>Bacteria</taxon>
        <taxon>Pseudomonadati</taxon>
        <taxon>Pseudomonadota</taxon>
        <taxon>Alphaproteobacteria</taxon>
        <taxon>Acetobacterales</taxon>
        <taxon>Roseomonadaceae</taxon>
        <taxon>Roseomonas</taxon>
    </lineage>
</organism>
<dbReference type="RefSeq" id="WP_099096396.1">
    <property type="nucleotide sequence ID" value="NZ_PDNU01000031.1"/>
</dbReference>
<comment type="caution">
    <text evidence="1">The sequence shown here is derived from an EMBL/GenBank/DDBJ whole genome shotgun (WGS) entry which is preliminary data.</text>
</comment>
<name>A0A2C7A916_9PROT</name>
<evidence type="ECO:0000313" key="1">
    <source>
        <dbReference type="EMBL" id="PHK94123.1"/>
    </source>
</evidence>
<keyword evidence="2" id="KW-1185">Reference proteome</keyword>
<reference evidence="1 2" key="1">
    <citation type="submission" date="2017-10" db="EMBL/GenBank/DDBJ databases">
        <authorList>
            <person name="Banno H."/>
            <person name="Chua N.-H."/>
        </authorList>
    </citation>
    <scope>NUCLEOTIDE SEQUENCE [LARGE SCALE GENOMIC DNA]</scope>
    <source>
        <strain evidence="1 2">YW11</strain>
    </source>
</reference>
<dbReference type="EMBL" id="PDNU01000031">
    <property type="protein sequence ID" value="PHK94123.1"/>
    <property type="molecule type" value="Genomic_DNA"/>
</dbReference>
<dbReference type="AlphaFoldDB" id="A0A2C7A916"/>